<dbReference type="EMBL" id="JBHRXN010000005">
    <property type="protein sequence ID" value="MFC3530952.1"/>
    <property type="molecule type" value="Genomic_DNA"/>
</dbReference>
<dbReference type="Proteomes" id="UP001595741">
    <property type="component" value="Unassembled WGS sequence"/>
</dbReference>
<comment type="caution">
    <text evidence="1">The sequence shown here is derived from an EMBL/GenBank/DDBJ whole genome shotgun (WGS) entry which is preliminary data.</text>
</comment>
<dbReference type="RefSeq" id="WP_386087850.1">
    <property type="nucleotide sequence ID" value="NZ_JBHRXN010000005.1"/>
</dbReference>
<reference evidence="2" key="1">
    <citation type="journal article" date="2019" name="Int. J. Syst. Evol. Microbiol.">
        <title>The Global Catalogue of Microorganisms (GCM) 10K type strain sequencing project: providing services to taxonomists for standard genome sequencing and annotation.</title>
        <authorList>
            <consortium name="The Broad Institute Genomics Platform"/>
            <consortium name="The Broad Institute Genome Sequencing Center for Infectious Disease"/>
            <person name="Wu L."/>
            <person name="Ma J."/>
        </authorList>
    </citation>
    <scope>NUCLEOTIDE SEQUENCE [LARGE SCALE GENOMIC DNA]</scope>
    <source>
        <strain evidence="2">KCTC 42742</strain>
    </source>
</reference>
<evidence type="ECO:0000313" key="1">
    <source>
        <dbReference type="EMBL" id="MFC3530952.1"/>
    </source>
</evidence>
<accession>A0ABV7RB01</accession>
<keyword evidence="2" id="KW-1185">Reference proteome</keyword>
<evidence type="ECO:0000313" key="2">
    <source>
        <dbReference type="Proteomes" id="UP001595741"/>
    </source>
</evidence>
<gene>
    <name evidence="1" type="ORF">ACFOLG_02025</name>
</gene>
<protein>
    <submittedName>
        <fullName evidence="1">Pilus assembly PilX N-terminal domain-containing protein</fullName>
    </submittedName>
</protein>
<sequence length="142" mass="15427">MTLMFLLISTILVTMGIRLGMTHLRIVSNSQAHDEALSAAQQVVDQVLNQPASATTDPIANPGAYPQTFQVDADKDGSNDYTVVLARPSCLGFREFDNSSVGYQTYAVQWDFQATVTDSRTGAQVITHQGVRELTKTSDPCS</sequence>
<organism evidence="1 2">
    <name type="scientific">Vogesella facilis</name>
    <dbReference type="NCBI Taxonomy" id="1655232"/>
    <lineage>
        <taxon>Bacteria</taxon>
        <taxon>Pseudomonadati</taxon>
        <taxon>Pseudomonadota</taxon>
        <taxon>Betaproteobacteria</taxon>
        <taxon>Neisseriales</taxon>
        <taxon>Chromobacteriaceae</taxon>
        <taxon>Vogesella</taxon>
    </lineage>
</organism>
<name>A0ABV7RB01_9NEIS</name>
<proteinExistence type="predicted"/>